<comment type="function">
    <text evidence="8">Ubiquitin-protein hydrolase is involved both in the processing of ubiquitin precursors and of ubiquitinated proteins. This enzyme is a thiol protease that recognizes and hydrolyzes a peptide bond at the C-terminal glycine of ubiquitin.</text>
</comment>
<evidence type="ECO:0000256" key="6">
    <source>
        <dbReference type="ARBA" id="ARBA00022801"/>
    </source>
</evidence>
<dbReference type="PROSITE" id="PS52048">
    <property type="entry name" value="UCH_DOMAIN"/>
    <property type="match status" value="1"/>
</dbReference>
<keyword evidence="7 10" id="KW-0788">Thiol protease</keyword>
<evidence type="ECO:0000256" key="3">
    <source>
        <dbReference type="ARBA" id="ARBA00012759"/>
    </source>
</evidence>
<sequence>MAENGSKRWVPIESNPEVMNKFLSNVGVPEKWSISDVYGLDDELLAMIPNPALALLLLFPLNEKTEAFLKDEEKKADSTALSHLYFSGQTIGNACGTIALIHAVSNNLDRITLKEGSCLKKFLDETLELNPQERAVQLEKDDSICAAHDESAQQGQTEAPNRDDEVNLHFVTIIQKDGHLYELDGRRKNPINHGASTSETFLQDAAKVCRNLMEVDPENVNFTVLALTGNE</sequence>
<dbReference type="GO" id="GO:0004843">
    <property type="term" value="F:cysteine-type deubiquitinase activity"/>
    <property type="evidence" value="ECO:0007669"/>
    <property type="project" value="UniProtKB-UniRule"/>
</dbReference>
<evidence type="ECO:0000256" key="4">
    <source>
        <dbReference type="ARBA" id="ARBA00022670"/>
    </source>
</evidence>
<reference evidence="13" key="1">
    <citation type="submission" date="2021-04" db="EMBL/GenBank/DDBJ databases">
        <authorList>
            <person name="Cornetti L."/>
        </authorList>
    </citation>
    <scope>NUCLEOTIDE SEQUENCE</scope>
</reference>
<dbReference type="PANTHER" id="PTHR10589">
    <property type="entry name" value="UBIQUITIN CARBOXYL-TERMINAL HYDROLASE"/>
    <property type="match status" value="1"/>
</dbReference>
<dbReference type="PROSITE" id="PS00140">
    <property type="entry name" value="UCH_1"/>
    <property type="match status" value="1"/>
</dbReference>
<organism evidence="13">
    <name type="scientific">Lynceus sp. MCZ IZ 141354</name>
    <dbReference type="NCBI Taxonomy" id="1930659"/>
    <lineage>
        <taxon>Eukaryota</taxon>
        <taxon>Metazoa</taxon>
        <taxon>Ecdysozoa</taxon>
        <taxon>Arthropoda</taxon>
        <taxon>Crustacea</taxon>
        <taxon>Branchiopoda</taxon>
        <taxon>Diplostraca</taxon>
        <taxon>Laevicaudata</taxon>
        <taxon>Lynceidae</taxon>
        <taxon>Lynceus</taxon>
    </lineage>
</organism>
<evidence type="ECO:0000256" key="2">
    <source>
        <dbReference type="ARBA" id="ARBA00009326"/>
    </source>
</evidence>
<feature type="domain" description="UCH catalytic" evidence="12">
    <location>
        <begin position="8"/>
        <end position="229"/>
    </location>
</feature>
<accession>A0A9N6ZEN7</accession>
<proteinExistence type="inferred from homology"/>
<gene>
    <name evidence="13" type="primary">EOG090X0A33</name>
</gene>
<dbReference type="EMBL" id="OC989028">
    <property type="protein sequence ID" value="CAG4645683.1"/>
    <property type="molecule type" value="Genomic_DNA"/>
</dbReference>
<comment type="similarity">
    <text evidence="2 10 11">Belongs to the peptidase C12 family.</text>
</comment>
<dbReference type="PRINTS" id="PR00707">
    <property type="entry name" value="UBCTHYDRLASE"/>
</dbReference>
<dbReference type="GO" id="GO:0005737">
    <property type="term" value="C:cytoplasm"/>
    <property type="evidence" value="ECO:0007669"/>
    <property type="project" value="TreeGrafter"/>
</dbReference>
<dbReference type="EC" id="3.4.19.12" evidence="3 11"/>
<evidence type="ECO:0000256" key="5">
    <source>
        <dbReference type="ARBA" id="ARBA00022786"/>
    </source>
</evidence>
<keyword evidence="5 10" id="KW-0833">Ubl conjugation pathway</keyword>
<dbReference type="GO" id="GO:0006511">
    <property type="term" value="P:ubiquitin-dependent protein catabolic process"/>
    <property type="evidence" value="ECO:0007669"/>
    <property type="project" value="UniProtKB-UniRule"/>
</dbReference>
<evidence type="ECO:0000313" key="13">
    <source>
        <dbReference type="EMBL" id="CAG4645683.1"/>
    </source>
</evidence>
<dbReference type="Gene3D" id="3.40.532.10">
    <property type="entry name" value="Peptidase C12, ubiquitin carboxyl-terminal hydrolase"/>
    <property type="match status" value="1"/>
</dbReference>
<dbReference type="Pfam" id="PF01088">
    <property type="entry name" value="Peptidase_C12"/>
    <property type="match status" value="1"/>
</dbReference>
<comment type="catalytic activity">
    <reaction evidence="1 10 11">
        <text>Thiol-dependent hydrolysis of ester, thioester, amide, peptide and isopeptide bonds formed by the C-terminal Gly of ubiquitin (a 76-residue protein attached to proteins as an intracellular targeting signal).</text>
        <dbReference type="EC" id="3.4.19.12"/>
    </reaction>
</comment>
<dbReference type="SUPFAM" id="SSF54001">
    <property type="entry name" value="Cysteine proteinases"/>
    <property type="match status" value="1"/>
</dbReference>
<name>A0A9N6ZEN7_9CRUS</name>
<feature type="site" description="Important for enzyme activity" evidence="10">
    <location>
        <position position="184"/>
    </location>
</feature>
<evidence type="ECO:0000256" key="10">
    <source>
        <dbReference type="PROSITE-ProRule" id="PRU01393"/>
    </source>
</evidence>
<dbReference type="GO" id="GO:0016579">
    <property type="term" value="P:protein deubiquitination"/>
    <property type="evidence" value="ECO:0007669"/>
    <property type="project" value="TreeGrafter"/>
</dbReference>
<dbReference type="InterPro" id="IPR001578">
    <property type="entry name" value="Peptidase_C12_UCH"/>
</dbReference>
<feature type="active site" description="Proton donor" evidence="10">
    <location>
        <position position="169"/>
    </location>
</feature>
<dbReference type="InterPro" id="IPR036959">
    <property type="entry name" value="Peptidase_C12_UCH_sf"/>
</dbReference>
<dbReference type="AlphaFoldDB" id="A0A9N6ZEN7"/>
<dbReference type="InterPro" id="IPR038765">
    <property type="entry name" value="Papain-like_cys_pep_sf"/>
</dbReference>
<dbReference type="CDD" id="cd09616">
    <property type="entry name" value="Peptidase_C12_UCH_L1_L3"/>
    <property type="match status" value="1"/>
</dbReference>
<keyword evidence="4 10" id="KW-0645">Protease</keyword>
<dbReference type="InterPro" id="IPR057254">
    <property type="entry name" value="UCH_AS"/>
</dbReference>
<feature type="site" description="Transition state stabilizer" evidence="10">
    <location>
        <position position="89"/>
    </location>
</feature>
<dbReference type="PANTHER" id="PTHR10589:SF17">
    <property type="entry name" value="UBIQUITIN CARBOXYL-TERMINAL HYDROLASE"/>
    <property type="match status" value="1"/>
</dbReference>
<evidence type="ECO:0000259" key="12">
    <source>
        <dbReference type="PROSITE" id="PS52048"/>
    </source>
</evidence>
<evidence type="ECO:0000256" key="8">
    <source>
        <dbReference type="ARBA" id="ARBA00055560"/>
    </source>
</evidence>
<evidence type="ECO:0000256" key="7">
    <source>
        <dbReference type="ARBA" id="ARBA00022807"/>
    </source>
</evidence>
<dbReference type="FunFam" id="3.40.532.10:FF:000006">
    <property type="entry name" value="Ubiquitin carboxyl-terminal hydrolase"/>
    <property type="match status" value="1"/>
</dbReference>
<evidence type="ECO:0000256" key="11">
    <source>
        <dbReference type="RuleBase" id="RU361215"/>
    </source>
</evidence>
<feature type="active site" description="Nucleophile" evidence="10">
    <location>
        <position position="95"/>
    </location>
</feature>
<evidence type="ECO:0000256" key="1">
    <source>
        <dbReference type="ARBA" id="ARBA00000707"/>
    </source>
</evidence>
<evidence type="ECO:0000256" key="9">
    <source>
        <dbReference type="ARBA" id="ARBA00073226"/>
    </source>
</evidence>
<keyword evidence="6 10" id="KW-0378">Hydrolase</keyword>
<protein>
    <recommendedName>
        <fullName evidence="9 11">Ubiquitin carboxyl-terminal hydrolase</fullName>
        <ecNumber evidence="3 11">3.4.19.12</ecNumber>
    </recommendedName>
</protein>